<evidence type="ECO:0000313" key="2">
    <source>
        <dbReference type="Proteomes" id="UP000055048"/>
    </source>
</evidence>
<sequence length="73" mass="8720">MLRCILDALTVFHFPHSMHALLGICYRHNKILFLIFYCKEEKRQKLKESMEAETFLLFFAINEIQMLSQKAIN</sequence>
<accession>A0A0V0U829</accession>
<protein>
    <submittedName>
        <fullName evidence="1">Uncharacterized protein</fullName>
    </submittedName>
</protein>
<gene>
    <name evidence="1" type="ORF">T05_496</name>
</gene>
<organism evidence="1 2">
    <name type="scientific">Trichinella murrelli</name>
    <dbReference type="NCBI Taxonomy" id="144512"/>
    <lineage>
        <taxon>Eukaryota</taxon>
        <taxon>Metazoa</taxon>
        <taxon>Ecdysozoa</taxon>
        <taxon>Nematoda</taxon>
        <taxon>Enoplea</taxon>
        <taxon>Dorylaimia</taxon>
        <taxon>Trichinellida</taxon>
        <taxon>Trichinellidae</taxon>
        <taxon>Trichinella</taxon>
    </lineage>
</organism>
<keyword evidence="2" id="KW-1185">Reference proteome</keyword>
<reference evidence="1 2" key="1">
    <citation type="submission" date="2015-01" db="EMBL/GenBank/DDBJ databases">
        <title>Evolution of Trichinella species and genotypes.</title>
        <authorList>
            <person name="Korhonen P.K."/>
            <person name="Edoardo P."/>
            <person name="Giuseppe L.R."/>
            <person name="Gasser R.B."/>
        </authorList>
    </citation>
    <scope>NUCLEOTIDE SEQUENCE [LARGE SCALE GENOMIC DNA]</scope>
    <source>
        <strain evidence="1">ISS417</strain>
    </source>
</reference>
<dbReference type="AlphaFoldDB" id="A0A0V0U829"/>
<evidence type="ECO:0000313" key="1">
    <source>
        <dbReference type="EMBL" id="KRX47312.1"/>
    </source>
</evidence>
<dbReference type="EMBL" id="JYDJ01000044">
    <property type="protein sequence ID" value="KRX47312.1"/>
    <property type="molecule type" value="Genomic_DNA"/>
</dbReference>
<name>A0A0V0U829_9BILA</name>
<dbReference type="Proteomes" id="UP000055048">
    <property type="component" value="Unassembled WGS sequence"/>
</dbReference>
<comment type="caution">
    <text evidence="1">The sequence shown here is derived from an EMBL/GenBank/DDBJ whole genome shotgun (WGS) entry which is preliminary data.</text>
</comment>
<proteinExistence type="predicted"/>